<proteinExistence type="predicted"/>
<feature type="compositionally biased region" description="Basic and acidic residues" evidence="1">
    <location>
        <begin position="104"/>
        <end position="117"/>
    </location>
</feature>
<gene>
    <name evidence="2" type="ORF">ADK41_32170</name>
</gene>
<name>A0A0M9X649_9ACTN</name>
<accession>A0A0M9X649</accession>
<dbReference type="RefSeq" id="WP_051843080.1">
    <property type="nucleotide sequence ID" value="NZ_JBFBKA010000031.1"/>
</dbReference>
<protein>
    <submittedName>
        <fullName evidence="2">Uncharacterized protein</fullName>
    </submittedName>
</protein>
<dbReference type="AlphaFoldDB" id="A0A0M9X649"/>
<reference evidence="2 3" key="1">
    <citation type="submission" date="2015-07" db="EMBL/GenBank/DDBJ databases">
        <authorList>
            <person name="Noorani M."/>
        </authorList>
    </citation>
    <scope>NUCLEOTIDE SEQUENCE [LARGE SCALE GENOMIC DNA]</scope>
    <source>
        <strain evidence="2 3">NRRL B-24567</strain>
    </source>
</reference>
<evidence type="ECO:0000256" key="1">
    <source>
        <dbReference type="SAM" id="MobiDB-lite"/>
    </source>
</evidence>
<dbReference type="EMBL" id="LGCN01000240">
    <property type="protein sequence ID" value="KOT30526.1"/>
    <property type="molecule type" value="Genomic_DNA"/>
</dbReference>
<keyword evidence="3" id="KW-1185">Reference proteome</keyword>
<feature type="compositionally biased region" description="Basic and acidic residues" evidence="1">
    <location>
        <begin position="205"/>
        <end position="231"/>
    </location>
</feature>
<feature type="compositionally biased region" description="Basic residues" evidence="1">
    <location>
        <begin position="128"/>
        <end position="138"/>
    </location>
</feature>
<feature type="region of interest" description="Disordered" evidence="1">
    <location>
        <begin position="86"/>
        <end position="138"/>
    </location>
</feature>
<evidence type="ECO:0000313" key="3">
    <source>
        <dbReference type="Proteomes" id="UP000037773"/>
    </source>
</evidence>
<organism evidence="2 3">
    <name type="scientific">Streptomyces caelestis</name>
    <dbReference type="NCBI Taxonomy" id="36816"/>
    <lineage>
        <taxon>Bacteria</taxon>
        <taxon>Bacillati</taxon>
        <taxon>Actinomycetota</taxon>
        <taxon>Actinomycetes</taxon>
        <taxon>Kitasatosporales</taxon>
        <taxon>Streptomycetaceae</taxon>
        <taxon>Streptomyces</taxon>
    </lineage>
</organism>
<dbReference type="Proteomes" id="UP000037773">
    <property type="component" value="Unassembled WGS sequence"/>
</dbReference>
<evidence type="ECO:0000313" key="2">
    <source>
        <dbReference type="EMBL" id="KOT30526.1"/>
    </source>
</evidence>
<sequence length="231" mass="25366">MTAPAALASRSDTGVARTVVDNAPTDATAALARHRAATAPFPAHLVREEKRNTGAADTGFRYALTHGPRRLVRTADCLPVADRTAQTRAELARGTQTARGRGLPRRDEQPSPAERHLFPTAPGTIAPHGHHRTGHPRHRTPHMLRHGHPLALAAAPHPRCGGTPHTPMEGPPEDIVLFPRTHEHNDRDTRAEPMAARTGPRRLRTRDAHRTLPQYGDHRCRPTDPKQVHAR</sequence>
<comment type="caution">
    <text evidence="2">The sequence shown here is derived from an EMBL/GenBank/DDBJ whole genome shotgun (WGS) entry which is preliminary data.</text>
</comment>
<dbReference type="OrthoDB" id="9802632at2"/>
<feature type="region of interest" description="Disordered" evidence="1">
    <location>
        <begin position="184"/>
        <end position="231"/>
    </location>
</feature>
<dbReference type="PATRIC" id="fig|36816.3.peg.6974"/>